<proteinExistence type="predicted"/>
<feature type="compositionally biased region" description="Basic residues" evidence="1">
    <location>
        <begin position="369"/>
        <end position="382"/>
    </location>
</feature>
<name>A0AAN7YGI5_9EURO</name>
<evidence type="ECO:0000313" key="2">
    <source>
        <dbReference type="EMBL" id="KAK5085170.1"/>
    </source>
</evidence>
<feature type="compositionally biased region" description="Gly residues" evidence="1">
    <location>
        <begin position="407"/>
        <end position="421"/>
    </location>
</feature>
<gene>
    <name evidence="2" type="ORF">LTR05_004449</name>
</gene>
<feature type="compositionally biased region" description="Basic residues" evidence="1">
    <location>
        <begin position="422"/>
        <end position="437"/>
    </location>
</feature>
<dbReference type="Proteomes" id="UP001309876">
    <property type="component" value="Unassembled WGS sequence"/>
</dbReference>
<dbReference type="EMBL" id="JAVRRJ010000004">
    <property type="protein sequence ID" value="KAK5085170.1"/>
    <property type="molecule type" value="Genomic_DNA"/>
</dbReference>
<evidence type="ECO:0000313" key="3">
    <source>
        <dbReference type="Proteomes" id="UP001309876"/>
    </source>
</evidence>
<feature type="region of interest" description="Disordered" evidence="1">
    <location>
        <begin position="342"/>
        <end position="437"/>
    </location>
</feature>
<evidence type="ECO:0000256" key="1">
    <source>
        <dbReference type="SAM" id="MobiDB-lite"/>
    </source>
</evidence>
<organism evidence="2 3">
    <name type="scientific">Lithohypha guttulata</name>
    <dbReference type="NCBI Taxonomy" id="1690604"/>
    <lineage>
        <taxon>Eukaryota</taxon>
        <taxon>Fungi</taxon>
        <taxon>Dikarya</taxon>
        <taxon>Ascomycota</taxon>
        <taxon>Pezizomycotina</taxon>
        <taxon>Eurotiomycetes</taxon>
        <taxon>Chaetothyriomycetidae</taxon>
        <taxon>Chaetothyriales</taxon>
        <taxon>Trichomeriaceae</taxon>
        <taxon>Lithohypha</taxon>
    </lineage>
</organism>
<feature type="compositionally biased region" description="Basic and acidic residues" evidence="1">
    <location>
        <begin position="342"/>
        <end position="357"/>
    </location>
</feature>
<protein>
    <submittedName>
        <fullName evidence="2">Uncharacterized protein</fullName>
    </submittedName>
</protein>
<comment type="caution">
    <text evidence="2">The sequence shown here is derived from an EMBL/GenBank/DDBJ whole genome shotgun (WGS) entry which is preliminary data.</text>
</comment>
<accession>A0AAN7YGI5</accession>
<keyword evidence="3" id="KW-1185">Reference proteome</keyword>
<sequence length="437" mass="48331">MDPVEGKEDVIIPYQEELSLHDLTGVSVSEQTKPQLARDYALVAGTAEVRYAAGISKHVAFVRGGPVQLIKNWFIIDDDRDSDGPNDLTENGLTVLNQLQSQGNVTNKNVWYNILPEIFVYVRTDDVGVKDPNYQQEFLKNFGLVSPVDTDEAYRDKRLAGRGVTDIFTQTIGRGLLKFKVQLAPADPGPDESVPFTLEMGYELDKKQWSVKEKIYGRLEPHDVNQGVPEEAEETPIERQPFKRYQKRGVGPATPRDTFFPAGVSSTAYIQPGSTTQPRKIPTFADKAFATTGQGAFDSVNQNPFTSTDNTEANVDNMDVDEKLTTIWATRPEIRQAFEEAQQKAKREANRDYDRDTWGANQNNGKHGGGGKHHKHGKHHDRKGVFGKNFKGGNNGHGHGGKHHGAFGDGNHMGRGGNRGGVRGRRGGRGRGRGRGQ</sequence>
<dbReference type="AlphaFoldDB" id="A0AAN7YGI5"/>
<reference evidence="2 3" key="1">
    <citation type="submission" date="2023-08" db="EMBL/GenBank/DDBJ databases">
        <title>Black Yeasts Isolated from many extreme environments.</title>
        <authorList>
            <person name="Coleine C."/>
            <person name="Stajich J.E."/>
            <person name="Selbmann L."/>
        </authorList>
    </citation>
    <scope>NUCLEOTIDE SEQUENCE [LARGE SCALE GENOMIC DNA]</scope>
    <source>
        <strain evidence="2 3">CCFEE 5910</strain>
    </source>
</reference>